<dbReference type="EMBL" id="JAFREP010000004">
    <property type="protein sequence ID" value="MBO1317808.1"/>
    <property type="molecule type" value="Genomic_DNA"/>
</dbReference>
<reference evidence="2" key="1">
    <citation type="submission" date="2021-03" db="EMBL/GenBank/DDBJ databases">
        <authorList>
            <person name="Wang G."/>
        </authorList>
    </citation>
    <scope>NUCLEOTIDE SEQUENCE</scope>
    <source>
        <strain evidence="2">KCTC 12899</strain>
    </source>
</reference>
<keyword evidence="3" id="KW-1185">Reference proteome</keyword>
<evidence type="ECO:0000313" key="3">
    <source>
        <dbReference type="Proteomes" id="UP000664417"/>
    </source>
</evidence>
<dbReference type="RefSeq" id="WP_207857263.1">
    <property type="nucleotide sequence ID" value="NZ_JAFREP010000004.1"/>
</dbReference>
<feature type="compositionally biased region" description="Low complexity" evidence="1">
    <location>
        <begin position="210"/>
        <end position="251"/>
    </location>
</feature>
<feature type="region of interest" description="Disordered" evidence="1">
    <location>
        <begin position="168"/>
        <end position="251"/>
    </location>
</feature>
<comment type="caution">
    <text evidence="2">The sequence shown here is derived from an EMBL/GenBank/DDBJ whole genome shotgun (WGS) entry which is preliminary data.</text>
</comment>
<proteinExistence type="predicted"/>
<evidence type="ECO:0000313" key="2">
    <source>
        <dbReference type="EMBL" id="MBO1317808.1"/>
    </source>
</evidence>
<dbReference type="Proteomes" id="UP000664417">
    <property type="component" value="Unassembled WGS sequence"/>
</dbReference>
<feature type="compositionally biased region" description="Basic and acidic residues" evidence="1">
    <location>
        <begin position="200"/>
        <end position="209"/>
    </location>
</feature>
<evidence type="ECO:0000256" key="1">
    <source>
        <dbReference type="SAM" id="MobiDB-lite"/>
    </source>
</evidence>
<evidence type="ECO:0008006" key="4">
    <source>
        <dbReference type="Google" id="ProtNLM"/>
    </source>
</evidence>
<dbReference type="AlphaFoldDB" id="A0A8J7U155"/>
<feature type="compositionally biased region" description="Basic and acidic residues" evidence="1">
    <location>
        <begin position="171"/>
        <end position="191"/>
    </location>
</feature>
<accession>A0A8J7U155</accession>
<protein>
    <recommendedName>
        <fullName evidence="4">DUF3300 domain-containing protein</fullName>
    </recommendedName>
</protein>
<gene>
    <name evidence="2" type="ORF">J3U88_04990</name>
</gene>
<name>A0A8J7U155_9BACT</name>
<organism evidence="2 3">
    <name type="scientific">Acanthopleuribacter pedis</name>
    <dbReference type="NCBI Taxonomy" id="442870"/>
    <lineage>
        <taxon>Bacteria</taxon>
        <taxon>Pseudomonadati</taxon>
        <taxon>Acidobacteriota</taxon>
        <taxon>Holophagae</taxon>
        <taxon>Acanthopleuribacterales</taxon>
        <taxon>Acanthopleuribacteraceae</taxon>
        <taxon>Acanthopleuribacter</taxon>
    </lineage>
</organism>
<sequence>MRVLLKTIAFIAFIAPALGLWAQVSYDDIKAKLAEGESPENLAQMIRAEGLSFDVNRKVLRKMNRDKFPDWLIDLLIDLDQGQVGEPIVSAYGGSPHDHHHYGPHYYNRHSPFYGHQYWWWDYWDYAWYGPASVFGYWGLGHPFGRHYYGYRYLNLSRPSGYVTRGGYVSPHDDNYRGEARTRVVRGDKGTATRAPSGDRGTRVTRDNRGSSSRSSASSGSRSGTRVTRGSGYSGGSSPRSSGGSRSARRK</sequence>